<dbReference type="EMBL" id="CP002304">
    <property type="protein sequence ID" value="ADQ14872.1"/>
    <property type="molecule type" value="Genomic_DNA"/>
</dbReference>
<dbReference type="HOGENOM" id="CLU_091705_7_1_9"/>
<dbReference type="PROSITE" id="PS00409">
    <property type="entry name" value="PROKAR_NTER_METHYL"/>
    <property type="match status" value="1"/>
</dbReference>
<dbReference type="NCBIfam" id="TIGR02532">
    <property type="entry name" value="IV_pilin_GFxxxE"/>
    <property type="match status" value="1"/>
</dbReference>
<keyword evidence="2" id="KW-0488">Methylation</keyword>
<sequence>MMKIRKILSGGERGFTLIELLVVIAVLGILAAIAIPRLTGVNEEAQIASTQSNLRNIQTGVELFYAQDGNLPSDLEDDIGEFVSLEGVDLNDDVDYNTPDNTDDTYSLSMTTNSGRTVVTLDSEKGFSDTSTP</sequence>
<dbReference type="AlphaFoldDB" id="E4RLF8"/>
<dbReference type="RefSeq" id="WP_013405952.1">
    <property type="nucleotide sequence ID" value="NC_014654.1"/>
</dbReference>
<keyword evidence="8" id="KW-1185">Reference proteome</keyword>
<proteinExistence type="predicted"/>
<evidence type="ECO:0000256" key="3">
    <source>
        <dbReference type="ARBA" id="ARBA00022692"/>
    </source>
</evidence>
<accession>E4RLF8</accession>
<dbReference type="Gene3D" id="3.30.700.10">
    <property type="entry name" value="Glycoprotein, Type 4 Pilin"/>
    <property type="match status" value="1"/>
</dbReference>
<dbReference type="InterPro" id="IPR045584">
    <property type="entry name" value="Pilin-like"/>
</dbReference>
<evidence type="ECO:0000313" key="8">
    <source>
        <dbReference type="Proteomes" id="UP000007434"/>
    </source>
</evidence>
<reference evidence="7 8" key="2">
    <citation type="journal article" date="2011" name="J. Bacteriol.">
        <title>Complete Genome Sequence of the Haloalkaliphilic, Hydrogen Producing Halanaerobium hydrogenoformans.</title>
        <authorList>
            <person name="Brown S.D."/>
            <person name="Begemann M.B."/>
            <person name="Mormile M.R."/>
            <person name="Wall J.D."/>
            <person name="Han C.S."/>
            <person name="Goodwin L.A."/>
            <person name="Pitluck S."/>
            <person name="Land M.L."/>
            <person name="Hauser L.J."/>
            <person name="Elias D.A."/>
        </authorList>
    </citation>
    <scope>NUCLEOTIDE SEQUENCE [LARGE SCALE GENOMIC DNA]</scope>
    <source>
        <strain evidence="8">sapolanicus</strain>
    </source>
</reference>
<dbReference type="KEGG" id="has:Halsa_1445"/>
<dbReference type="eggNOG" id="COG4968">
    <property type="taxonomic scope" value="Bacteria"/>
</dbReference>
<evidence type="ECO:0000256" key="4">
    <source>
        <dbReference type="ARBA" id="ARBA00022989"/>
    </source>
</evidence>
<dbReference type="InterPro" id="IPR012902">
    <property type="entry name" value="N_methyl_site"/>
</dbReference>
<organism evidence="7 8">
    <name type="scientific">Halanaerobium hydrogeniformans</name>
    <name type="common">Halanaerobium sp. (strain sapolanicus)</name>
    <dbReference type="NCBI Taxonomy" id="656519"/>
    <lineage>
        <taxon>Bacteria</taxon>
        <taxon>Bacillati</taxon>
        <taxon>Bacillota</taxon>
        <taxon>Clostridia</taxon>
        <taxon>Halanaerobiales</taxon>
        <taxon>Halanaerobiaceae</taxon>
        <taxon>Halanaerobium</taxon>
    </lineage>
</organism>
<evidence type="ECO:0000256" key="2">
    <source>
        <dbReference type="ARBA" id="ARBA00022481"/>
    </source>
</evidence>
<dbReference type="Pfam" id="PF07963">
    <property type="entry name" value="N_methyl"/>
    <property type="match status" value="1"/>
</dbReference>
<protein>
    <submittedName>
        <fullName evidence="7">Tfp pilus assembly protein, major pilin PilA</fullName>
    </submittedName>
</protein>
<evidence type="ECO:0000256" key="5">
    <source>
        <dbReference type="ARBA" id="ARBA00023136"/>
    </source>
</evidence>
<feature type="transmembrane region" description="Helical" evidence="6">
    <location>
        <begin position="20"/>
        <end position="39"/>
    </location>
</feature>
<evidence type="ECO:0000256" key="6">
    <source>
        <dbReference type="SAM" id="Phobius"/>
    </source>
</evidence>
<comment type="subcellular location">
    <subcellularLocation>
        <location evidence="1">Membrane</location>
        <topology evidence="1">Single-pass membrane protein</topology>
    </subcellularLocation>
</comment>
<name>E4RLF8_HALHG</name>
<dbReference type="GO" id="GO:0016020">
    <property type="term" value="C:membrane"/>
    <property type="evidence" value="ECO:0007669"/>
    <property type="project" value="UniProtKB-SubCell"/>
</dbReference>
<dbReference type="Proteomes" id="UP000007434">
    <property type="component" value="Chromosome"/>
</dbReference>
<evidence type="ECO:0000313" key="7">
    <source>
        <dbReference type="EMBL" id="ADQ14872.1"/>
    </source>
</evidence>
<reference evidence="7 8" key="1">
    <citation type="submission" date="2010-11" db="EMBL/GenBank/DDBJ databases">
        <title>Complete sequence of Halanaerobium sp. sapolanicus.</title>
        <authorList>
            <consortium name="US DOE Joint Genome Institute"/>
            <person name="Lucas S."/>
            <person name="Copeland A."/>
            <person name="Lapidus A."/>
            <person name="Cheng J.-F."/>
            <person name="Bruce D."/>
            <person name="Goodwin L."/>
            <person name="Pitluck S."/>
            <person name="Davenport K."/>
            <person name="Detter J.C."/>
            <person name="Han C."/>
            <person name="Tapia R."/>
            <person name="Land M."/>
            <person name="Hauser L."/>
            <person name="Jeffries C."/>
            <person name="Kyrpides N."/>
            <person name="Ivanova N."/>
            <person name="Mikhailova N."/>
            <person name="Begemann M.B."/>
            <person name="Mormile M.R."/>
            <person name="Wall J.D."/>
            <person name="Elias D.A."/>
            <person name="Woyke T."/>
        </authorList>
    </citation>
    <scope>NUCLEOTIDE SEQUENCE [LARGE SCALE GENOMIC DNA]</scope>
    <source>
        <strain evidence="8">sapolanicus</strain>
    </source>
</reference>
<keyword evidence="3 6" id="KW-0812">Transmembrane</keyword>
<dbReference type="STRING" id="656519.Halsa_1445"/>
<gene>
    <name evidence="7" type="ordered locus">Halsa_1445</name>
</gene>
<dbReference type="PANTHER" id="PTHR30093:SF44">
    <property type="entry name" value="TYPE II SECRETION SYSTEM CORE PROTEIN G"/>
    <property type="match status" value="1"/>
</dbReference>
<dbReference type="SUPFAM" id="SSF54523">
    <property type="entry name" value="Pili subunits"/>
    <property type="match status" value="1"/>
</dbReference>
<keyword evidence="4 6" id="KW-1133">Transmembrane helix</keyword>
<evidence type="ECO:0000256" key="1">
    <source>
        <dbReference type="ARBA" id="ARBA00004167"/>
    </source>
</evidence>
<keyword evidence="5 6" id="KW-0472">Membrane</keyword>
<dbReference type="PANTHER" id="PTHR30093">
    <property type="entry name" value="GENERAL SECRETION PATHWAY PROTEIN G"/>
    <property type="match status" value="1"/>
</dbReference>